<keyword evidence="5" id="KW-1185">Reference proteome</keyword>
<proteinExistence type="predicted"/>
<dbReference type="Gene3D" id="3.40.50.150">
    <property type="entry name" value="Vaccinia Virus protein VP39"/>
    <property type="match status" value="1"/>
</dbReference>
<evidence type="ECO:0000256" key="1">
    <source>
        <dbReference type="ARBA" id="ARBA00022603"/>
    </source>
</evidence>
<evidence type="ECO:0000313" key="4">
    <source>
        <dbReference type="EMBL" id="OLF17008.1"/>
    </source>
</evidence>
<keyword evidence="2" id="KW-0808">Transferase</keyword>
<gene>
    <name evidence="4" type="ORF">BU204_13810</name>
</gene>
<evidence type="ECO:0000313" key="5">
    <source>
        <dbReference type="Proteomes" id="UP000185596"/>
    </source>
</evidence>
<feature type="domain" description="Methyltransferase" evidence="3">
    <location>
        <begin position="44"/>
        <end position="138"/>
    </location>
</feature>
<reference evidence="4 5" key="1">
    <citation type="submission" date="2016-12" db="EMBL/GenBank/DDBJ databases">
        <title>The draft genome sequence of Actinophytocola sp. 11-183.</title>
        <authorList>
            <person name="Wang W."/>
            <person name="Yuan L."/>
        </authorList>
    </citation>
    <scope>NUCLEOTIDE SEQUENCE [LARGE SCALE GENOMIC DNA]</scope>
    <source>
        <strain evidence="4 5">11-183</strain>
    </source>
</reference>
<dbReference type="OrthoDB" id="7032234at2"/>
<dbReference type="InterPro" id="IPR041698">
    <property type="entry name" value="Methyltransf_25"/>
</dbReference>
<name>A0A1Q8CRL3_9PSEU</name>
<dbReference type="AlphaFoldDB" id="A0A1Q8CRL3"/>
<dbReference type="GO" id="GO:0032259">
    <property type="term" value="P:methylation"/>
    <property type="evidence" value="ECO:0007669"/>
    <property type="project" value="UniProtKB-KW"/>
</dbReference>
<comment type="caution">
    <text evidence="4">The sequence shown here is derived from an EMBL/GenBank/DDBJ whole genome shotgun (WGS) entry which is preliminary data.</text>
</comment>
<sequence length="218" mass="23352">MGRERTIWNWYGGMPVQAVEWFGTQREFLRLITTTLALRQGDRVVDLGCGGGLHLPALREAVGPHGHVLGLDFSPRMAAKAAARAAAWENVEVRQADMTTVELEPEAWDGALASFSISATRDVAGAVANIHRALRPGGRLFAPDMHLVARGLGAPVTAAFGLVYRLLAGWTGVDVLETVRARFGSAEVVNRSGVPLATLPSFAPVLMITATKRPGHQP</sequence>
<organism evidence="4 5">
    <name type="scientific">Actinophytocola xanthii</name>
    <dbReference type="NCBI Taxonomy" id="1912961"/>
    <lineage>
        <taxon>Bacteria</taxon>
        <taxon>Bacillati</taxon>
        <taxon>Actinomycetota</taxon>
        <taxon>Actinomycetes</taxon>
        <taxon>Pseudonocardiales</taxon>
        <taxon>Pseudonocardiaceae</taxon>
    </lineage>
</organism>
<dbReference type="GO" id="GO:0008168">
    <property type="term" value="F:methyltransferase activity"/>
    <property type="evidence" value="ECO:0007669"/>
    <property type="project" value="UniProtKB-KW"/>
</dbReference>
<dbReference type="PANTHER" id="PTHR43861:SF1">
    <property type="entry name" value="TRANS-ACONITATE 2-METHYLTRANSFERASE"/>
    <property type="match status" value="1"/>
</dbReference>
<dbReference type="Proteomes" id="UP000185596">
    <property type="component" value="Unassembled WGS sequence"/>
</dbReference>
<dbReference type="PANTHER" id="PTHR43861">
    <property type="entry name" value="TRANS-ACONITATE 2-METHYLTRANSFERASE-RELATED"/>
    <property type="match status" value="1"/>
</dbReference>
<dbReference type="STRING" id="1912961.BU204_13810"/>
<protein>
    <recommendedName>
        <fullName evidence="3">Methyltransferase domain-containing protein</fullName>
    </recommendedName>
</protein>
<dbReference type="EMBL" id="MSIE01000022">
    <property type="protein sequence ID" value="OLF17008.1"/>
    <property type="molecule type" value="Genomic_DNA"/>
</dbReference>
<dbReference type="InterPro" id="IPR029063">
    <property type="entry name" value="SAM-dependent_MTases_sf"/>
</dbReference>
<evidence type="ECO:0000256" key="2">
    <source>
        <dbReference type="ARBA" id="ARBA00022679"/>
    </source>
</evidence>
<keyword evidence="1" id="KW-0489">Methyltransferase</keyword>
<evidence type="ECO:0000259" key="3">
    <source>
        <dbReference type="Pfam" id="PF13649"/>
    </source>
</evidence>
<accession>A0A1Q8CRL3</accession>
<dbReference type="SUPFAM" id="SSF53335">
    <property type="entry name" value="S-adenosyl-L-methionine-dependent methyltransferases"/>
    <property type="match status" value="1"/>
</dbReference>
<dbReference type="CDD" id="cd02440">
    <property type="entry name" value="AdoMet_MTases"/>
    <property type="match status" value="1"/>
</dbReference>
<dbReference type="Pfam" id="PF13649">
    <property type="entry name" value="Methyltransf_25"/>
    <property type="match status" value="1"/>
</dbReference>
<dbReference type="RefSeq" id="WP_075126060.1">
    <property type="nucleotide sequence ID" value="NZ_MSIE01000022.1"/>
</dbReference>